<evidence type="ECO:0000313" key="1">
    <source>
        <dbReference type="EMBL" id="MFL0245495.1"/>
    </source>
</evidence>
<comment type="caution">
    <text evidence="1">The sequence shown here is derived from an EMBL/GenBank/DDBJ whole genome shotgun (WGS) entry which is preliminary data.</text>
</comment>
<keyword evidence="2" id="KW-1185">Reference proteome</keyword>
<accession>A0ABW8T1I9</accession>
<reference evidence="1 2" key="1">
    <citation type="submission" date="2024-11" db="EMBL/GenBank/DDBJ databases">
        <authorList>
            <person name="Heng Y.C."/>
            <person name="Lim A.C.H."/>
            <person name="Lee J.K.Y."/>
            <person name="Kittelmann S."/>
        </authorList>
    </citation>
    <scope>NUCLEOTIDE SEQUENCE [LARGE SCALE GENOMIC DNA]</scope>
    <source>
        <strain evidence="1 2">WILCCON 0185</strain>
    </source>
</reference>
<dbReference type="EMBL" id="JBJHZZ010000001">
    <property type="protein sequence ID" value="MFL0245495.1"/>
    <property type="molecule type" value="Genomic_DNA"/>
</dbReference>
<dbReference type="InterPro" id="IPR037208">
    <property type="entry name" value="Spo0E-like_sf"/>
</dbReference>
<organism evidence="1 2">
    <name type="scientific">Candidatus Clostridium stratigraminis</name>
    <dbReference type="NCBI Taxonomy" id="3381661"/>
    <lineage>
        <taxon>Bacteria</taxon>
        <taxon>Bacillati</taxon>
        <taxon>Bacillota</taxon>
        <taxon>Clostridia</taxon>
        <taxon>Eubacteriales</taxon>
        <taxon>Clostridiaceae</taxon>
        <taxon>Clostridium</taxon>
    </lineage>
</organism>
<gene>
    <name evidence="1" type="ORF">ACJDUG_00710</name>
</gene>
<dbReference type="InterPro" id="IPR036638">
    <property type="entry name" value="HLH_DNA-bd_sf"/>
</dbReference>
<protein>
    <submittedName>
        <fullName evidence="1">Aspartyl-phosphate phosphatase Spo0E family protein</fullName>
    </submittedName>
</protein>
<dbReference type="SUPFAM" id="SSF140500">
    <property type="entry name" value="BAS1536-like"/>
    <property type="match status" value="1"/>
</dbReference>
<dbReference type="Proteomes" id="UP001623591">
    <property type="component" value="Unassembled WGS sequence"/>
</dbReference>
<dbReference type="Gene3D" id="4.10.280.10">
    <property type="entry name" value="Helix-loop-helix DNA-binding domain"/>
    <property type="match status" value="1"/>
</dbReference>
<dbReference type="RefSeq" id="WP_406767956.1">
    <property type="nucleotide sequence ID" value="NZ_JBJHZZ010000001.1"/>
</dbReference>
<dbReference type="InterPro" id="IPR018540">
    <property type="entry name" value="Spo0E-like"/>
</dbReference>
<proteinExistence type="predicted"/>
<name>A0ABW8T1I9_9CLOT</name>
<dbReference type="Pfam" id="PF09388">
    <property type="entry name" value="SpoOE-like"/>
    <property type="match status" value="1"/>
</dbReference>
<sequence>MEALREELYKHIEKYGPLDPRTVKISQLLDEEIVKAMKKKVA</sequence>
<evidence type="ECO:0000313" key="2">
    <source>
        <dbReference type="Proteomes" id="UP001623591"/>
    </source>
</evidence>